<dbReference type="SUPFAM" id="SSF56219">
    <property type="entry name" value="DNase I-like"/>
    <property type="match status" value="1"/>
</dbReference>
<dbReference type="InterPro" id="IPR026960">
    <property type="entry name" value="RVT-Znf"/>
</dbReference>
<dbReference type="InParanoid" id="A0A3B5QP13"/>
<dbReference type="OMA" id="FNLIDVW"/>
<dbReference type="Pfam" id="PF13966">
    <property type="entry name" value="zf-RVT"/>
    <property type="match status" value="1"/>
</dbReference>
<dbReference type="GO" id="GO:0003824">
    <property type="term" value="F:catalytic activity"/>
    <property type="evidence" value="ECO:0007669"/>
    <property type="project" value="InterPro"/>
</dbReference>
<dbReference type="Pfam" id="PF00078">
    <property type="entry name" value="RVT_1"/>
    <property type="match status" value="1"/>
</dbReference>
<reference evidence="2" key="4">
    <citation type="submission" date="2025-09" db="UniProtKB">
        <authorList>
            <consortium name="Ensembl"/>
        </authorList>
    </citation>
    <scope>IDENTIFICATION</scope>
    <source>
        <strain evidence="2">JP 163 A</strain>
    </source>
</reference>
<accession>A0A3B5QP13</accession>
<dbReference type="PANTHER" id="PTHR31635">
    <property type="entry name" value="REVERSE TRANSCRIPTASE DOMAIN-CONTAINING PROTEIN-RELATED"/>
    <property type="match status" value="1"/>
</dbReference>
<reference evidence="3" key="1">
    <citation type="submission" date="2012-01" db="EMBL/GenBank/DDBJ databases">
        <authorList>
            <person name="Walter R."/>
            <person name="Schartl M."/>
            <person name="Warren W."/>
        </authorList>
    </citation>
    <scope>NUCLEOTIDE SEQUENCE [LARGE SCALE GENOMIC DNA]</scope>
    <source>
        <strain evidence="3">JP 163 A</strain>
    </source>
</reference>
<dbReference type="Gene3D" id="3.60.10.10">
    <property type="entry name" value="Endonuclease/exonuclease/phosphatase"/>
    <property type="match status" value="1"/>
</dbReference>
<dbReference type="PROSITE" id="PS50878">
    <property type="entry name" value="RT_POL"/>
    <property type="match status" value="1"/>
</dbReference>
<dbReference type="Proteomes" id="UP000002852">
    <property type="component" value="Unassembled WGS sequence"/>
</dbReference>
<evidence type="ECO:0000313" key="3">
    <source>
        <dbReference type="Proteomes" id="UP000002852"/>
    </source>
</evidence>
<organism evidence="2 3">
    <name type="scientific">Xiphophorus maculatus</name>
    <name type="common">Southern platyfish</name>
    <name type="synonym">Platypoecilus maculatus</name>
    <dbReference type="NCBI Taxonomy" id="8083"/>
    <lineage>
        <taxon>Eukaryota</taxon>
        <taxon>Metazoa</taxon>
        <taxon>Chordata</taxon>
        <taxon>Craniata</taxon>
        <taxon>Vertebrata</taxon>
        <taxon>Euteleostomi</taxon>
        <taxon>Actinopterygii</taxon>
        <taxon>Neopterygii</taxon>
        <taxon>Teleostei</taxon>
        <taxon>Neoteleostei</taxon>
        <taxon>Acanthomorphata</taxon>
        <taxon>Ovalentaria</taxon>
        <taxon>Atherinomorphae</taxon>
        <taxon>Cyprinodontiformes</taxon>
        <taxon>Poeciliidae</taxon>
        <taxon>Poeciliinae</taxon>
        <taxon>Xiphophorus</taxon>
    </lineage>
</organism>
<reference evidence="2" key="3">
    <citation type="submission" date="2025-08" db="UniProtKB">
        <authorList>
            <consortium name="Ensembl"/>
        </authorList>
    </citation>
    <scope>IDENTIFICATION</scope>
    <source>
        <strain evidence="2">JP 163 A</strain>
    </source>
</reference>
<reference evidence="3" key="2">
    <citation type="journal article" date="2013" name="Nat. Genet.">
        <title>The genome of the platyfish, Xiphophorus maculatus, provides insights into evolutionary adaptation and several complex traits.</title>
        <authorList>
            <person name="Schartl M."/>
            <person name="Walter R.B."/>
            <person name="Shen Y."/>
            <person name="Garcia T."/>
            <person name="Catchen J."/>
            <person name="Amores A."/>
            <person name="Braasch I."/>
            <person name="Chalopin D."/>
            <person name="Volff J.N."/>
            <person name="Lesch K.P."/>
            <person name="Bisazza A."/>
            <person name="Minx P."/>
            <person name="Hillier L."/>
            <person name="Wilson R.K."/>
            <person name="Fuerstenberg S."/>
            <person name="Boore J."/>
            <person name="Searle S."/>
            <person name="Postlethwait J.H."/>
            <person name="Warren W.C."/>
        </authorList>
    </citation>
    <scope>NUCLEOTIDE SEQUENCE [LARGE SCALE GENOMIC DNA]</scope>
    <source>
        <strain evidence="3">JP 163 A</strain>
    </source>
</reference>
<evidence type="ECO:0000313" key="2">
    <source>
        <dbReference type="Ensembl" id="ENSXMAP00000032371.1"/>
    </source>
</evidence>
<dbReference type="Pfam" id="PF14529">
    <property type="entry name" value="Exo_endo_phos_2"/>
    <property type="match status" value="1"/>
</dbReference>
<dbReference type="InterPro" id="IPR036691">
    <property type="entry name" value="Endo/exonu/phosph_ase_sf"/>
</dbReference>
<name>A0A3B5QP13_XIPMA</name>
<protein>
    <recommendedName>
        <fullName evidence="1">Reverse transcriptase domain-containing protein</fullName>
    </recommendedName>
</protein>
<sequence length="1135" mass="132262">MQLYVRLSNGVNYLCGKYHNMNIIIGGDFNSTLNEALDRFPPKANTNSNTVLENFMSTFGLIDVWRQKNNSKVEFTWQNKTGSFKSRIDFWLVSDLIADEIKSEILPAPLSDHKLILIEKTKLNQYGKNKITAYWKLNSSLLENKTVEESIKQIIIKYWNTACSQKEFSKNWELLKYELRKMFMKTGAEIAKRKRKVESEVIKEIILLNNVLPENLSEEQKIRLSHLQLNLDNIYISKAKGAYIRSRQKWLEEGERNSSYFFRLEKRHQISNSIMKLQINNNICEDPVQISSYCETFFQELYQSRCSDETVTQFINSLNKMQQISKNNKEECDSLITLEDIQKSINKLKLNKSPGTDGLNAEFYKKFSEQLSPFLHQVYLESLDSGSLPPTMTQGLITLIPKPQKDKLLLDNWRPITLLQNDYKIIAGCIATKIKNTLEEVVDETQSGFIPGRHITNNIRLILDLLDYSDLIEGDGLILFLDFFKAFDTVEHTFLFKALEVFGYGQILIKSCQMLYRNCNASVKLSHGCSKRFYLKRGLRQGCPVSPYLFILAMQILSVKIKEQITGINVANRNIIISQLADDTALFLKNRCEIKNSIEIINTFSKASGLTLNLNKCELLSIKSNLKGTFLNIPIKDKVKYLGITIIKDQNIRSIDNFNPIIKIVEQRFNLWLQRDLSLLGRSLLVKAEGISRLVYPALALDVPKQISTNINKINFNFIWKKKCHLIKKNILMNKVEKGGIEALDFTSLNNSFKIKYLKNLLKNPNSIWNAIPIYNFDKIGGLPFLLRCNYSIPKIPLKLSMFHKQMLLSWSLLYKHNFSPHKYYIWNNEDIKYKNKTIFYRKWFDRGILLVSQLLNLNGHLLSYSDFMLHFQFPVSPKEYAVVFDAIPSGSLKLLSSLPPDPIHSVPNFDPNSIYVDYDCPFLSKKTTNKMLRKILLRDVVFSPACIFYWSSIFENINWKWTWILLKKYLINNKVREISYKIIHNVYPVKAFLIKRYKWDLDPMCTFCKNNEEKLVHLFWDCNYTKIFWRDMSIFFHQKNLNITLTNKDILFGMEKCELVKTEFLYVVNFFIIYGKYHIHTSKHLQQKPNFQILLSSINIYLESLKISSNAKAIQIITALKELQPSSTDLILTL</sequence>
<evidence type="ECO:0000259" key="1">
    <source>
        <dbReference type="PROSITE" id="PS50878"/>
    </source>
</evidence>
<dbReference type="GeneTree" id="ENSGT00940000163737"/>
<dbReference type="SUPFAM" id="SSF56672">
    <property type="entry name" value="DNA/RNA polymerases"/>
    <property type="match status" value="1"/>
</dbReference>
<keyword evidence="3" id="KW-1185">Reference proteome</keyword>
<dbReference type="CDD" id="cd01650">
    <property type="entry name" value="RT_nLTR_like"/>
    <property type="match status" value="1"/>
</dbReference>
<proteinExistence type="predicted"/>
<dbReference type="InterPro" id="IPR000477">
    <property type="entry name" value="RT_dom"/>
</dbReference>
<dbReference type="AlphaFoldDB" id="A0A3B5QP13"/>
<dbReference type="PANTHER" id="PTHR31635:SF196">
    <property type="entry name" value="REVERSE TRANSCRIPTASE DOMAIN-CONTAINING PROTEIN-RELATED"/>
    <property type="match status" value="1"/>
</dbReference>
<feature type="domain" description="Reverse transcriptase" evidence="1">
    <location>
        <begin position="381"/>
        <end position="646"/>
    </location>
</feature>
<dbReference type="InterPro" id="IPR005135">
    <property type="entry name" value="Endo/exonuclease/phosphatase"/>
</dbReference>
<dbReference type="Ensembl" id="ENSXMAT00000034667.1">
    <property type="protein sequence ID" value="ENSXMAP00000032371.1"/>
    <property type="gene ID" value="ENSXMAG00000024671.1"/>
</dbReference>
<dbReference type="InterPro" id="IPR043502">
    <property type="entry name" value="DNA/RNA_pol_sf"/>
</dbReference>